<protein>
    <submittedName>
        <fullName evidence="1">Uncharacterized protein</fullName>
    </submittedName>
</protein>
<sequence length="46" mass="5245">MSSQRSSRTSVSRSRRAANNNYQKLSKTLCEKLANLCLDYDTRCTS</sequence>
<reference evidence="1" key="1">
    <citation type="journal article" date="2020" name="Mol. Plant Microbe Interact.">
        <title>Genome Sequence of the Biocontrol Agent Coniothyrium minitans strain Conio (IMI 134523).</title>
        <authorList>
            <person name="Patel D."/>
            <person name="Shittu T.A."/>
            <person name="Baroncelli R."/>
            <person name="Muthumeenakshi S."/>
            <person name="Osborne T.H."/>
            <person name="Janganan T.K."/>
            <person name="Sreenivasaprasad S."/>
        </authorList>
    </citation>
    <scope>NUCLEOTIDE SEQUENCE</scope>
    <source>
        <strain evidence="1">Conio</strain>
    </source>
</reference>
<evidence type="ECO:0000313" key="1">
    <source>
        <dbReference type="EMBL" id="KAF9728413.1"/>
    </source>
</evidence>
<dbReference type="Proteomes" id="UP000756921">
    <property type="component" value="Unassembled WGS sequence"/>
</dbReference>
<organism evidence="1 2">
    <name type="scientific">Paraphaeosphaeria minitans</name>
    <dbReference type="NCBI Taxonomy" id="565426"/>
    <lineage>
        <taxon>Eukaryota</taxon>
        <taxon>Fungi</taxon>
        <taxon>Dikarya</taxon>
        <taxon>Ascomycota</taxon>
        <taxon>Pezizomycotina</taxon>
        <taxon>Dothideomycetes</taxon>
        <taxon>Pleosporomycetidae</taxon>
        <taxon>Pleosporales</taxon>
        <taxon>Massarineae</taxon>
        <taxon>Didymosphaeriaceae</taxon>
        <taxon>Paraphaeosphaeria</taxon>
    </lineage>
</organism>
<dbReference type="AlphaFoldDB" id="A0A9P6G4M5"/>
<keyword evidence="2" id="KW-1185">Reference proteome</keyword>
<name>A0A9P6G4M5_9PLEO</name>
<accession>A0A9P6G4M5</accession>
<gene>
    <name evidence="1" type="ORF">PMIN01_13546</name>
</gene>
<evidence type="ECO:0000313" key="2">
    <source>
        <dbReference type="Proteomes" id="UP000756921"/>
    </source>
</evidence>
<comment type="caution">
    <text evidence="1">The sequence shown here is derived from an EMBL/GenBank/DDBJ whole genome shotgun (WGS) entry which is preliminary data.</text>
</comment>
<dbReference type="EMBL" id="WJXW01000020">
    <property type="protein sequence ID" value="KAF9728413.1"/>
    <property type="molecule type" value="Genomic_DNA"/>
</dbReference>
<proteinExistence type="predicted"/>